<comment type="caution">
    <text evidence="2">The sequence shown here is derived from an EMBL/GenBank/DDBJ whole genome shotgun (WGS) entry which is preliminary data.</text>
</comment>
<feature type="region of interest" description="Disordered" evidence="1">
    <location>
        <begin position="124"/>
        <end position="273"/>
    </location>
</feature>
<reference evidence="2" key="1">
    <citation type="submission" date="2020-08" db="EMBL/GenBank/DDBJ databases">
        <title>Plant Genome Project.</title>
        <authorList>
            <person name="Zhang R.-G."/>
        </authorList>
    </citation>
    <scope>NUCLEOTIDE SEQUENCE</scope>
    <source>
        <strain evidence="2">WSP0</strain>
        <tissue evidence="2">Leaf</tissue>
    </source>
</reference>
<gene>
    <name evidence="2" type="ORF">RHGRI_007882</name>
</gene>
<accession>A0AAV6KY75</accession>
<feature type="compositionally biased region" description="Polar residues" evidence="1">
    <location>
        <begin position="185"/>
        <end position="201"/>
    </location>
</feature>
<name>A0AAV6KY75_9ERIC</name>
<sequence>MTARIRSQKSCSLSSYPPLDSVLLSDRTYNTSKINRALLKQCKNKPSLEEVILYFPEKERDAPSILKYTPTYQGFIRQKSTKPDETDKPIQQAKTAKLTQQSEKLEEILEDSFGEVLEFLRSSIRRPLPGKIREAREETTNEEGEEIEMAPRNILADLEKRKKEMEEAEKAKTTSKTGPLAGGPSSRSTRSKGPTIQTPTSPAGKRPYSSMSQDKEPPKDTRAEKKQRTVEVGSVGEGEATKGKGVAGSAVESTVRHAGAGEASDNQRGQSSR</sequence>
<feature type="compositionally biased region" description="Polar residues" evidence="1">
    <location>
        <begin position="264"/>
        <end position="273"/>
    </location>
</feature>
<feature type="compositionally biased region" description="Basic and acidic residues" evidence="1">
    <location>
        <begin position="157"/>
        <end position="172"/>
    </location>
</feature>
<proteinExistence type="predicted"/>
<evidence type="ECO:0000313" key="2">
    <source>
        <dbReference type="EMBL" id="KAG5557773.1"/>
    </source>
</evidence>
<dbReference type="Proteomes" id="UP000823749">
    <property type="component" value="Chromosome 3"/>
</dbReference>
<dbReference type="AlphaFoldDB" id="A0AAV6KY75"/>
<dbReference type="EMBL" id="JACTNZ010000003">
    <property type="protein sequence ID" value="KAG5557773.1"/>
    <property type="molecule type" value="Genomic_DNA"/>
</dbReference>
<feature type="compositionally biased region" description="Basic and acidic residues" evidence="1">
    <location>
        <begin position="213"/>
        <end position="229"/>
    </location>
</feature>
<evidence type="ECO:0000313" key="3">
    <source>
        <dbReference type="Proteomes" id="UP000823749"/>
    </source>
</evidence>
<organism evidence="2 3">
    <name type="scientific">Rhododendron griersonianum</name>
    <dbReference type="NCBI Taxonomy" id="479676"/>
    <lineage>
        <taxon>Eukaryota</taxon>
        <taxon>Viridiplantae</taxon>
        <taxon>Streptophyta</taxon>
        <taxon>Embryophyta</taxon>
        <taxon>Tracheophyta</taxon>
        <taxon>Spermatophyta</taxon>
        <taxon>Magnoliopsida</taxon>
        <taxon>eudicotyledons</taxon>
        <taxon>Gunneridae</taxon>
        <taxon>Pentapetalae</taxon>
        <taxon>asterids</taxon>
        <taxon>Ericales</taxon>
        <taxon>Ericaceae</taxon>
        <taxon>Ericoideae</taxon>
        <taxon>Rhodoreae</taxon>
        <taxon>Rhododendron</taxon>
    </lineage>
</organism>
<evidence type="ECO:0000256" key="1">
    <source>
        <dbReference type="SAM" id="MobiDB-lite"/>
    </source>
</evidence>
<keyword evidence="3" id="KW-1185">Reference proteome</keyword>
<protein>
    <submittedName>
        <fullName evidence="2">Uncharacterized protein</fullName>
    </submittedName>
</protein>